<evidence type="ECO:0000313" key="2">
    <source>
        <dbReference type="Proteomes" id="UP000255164"/>
    </source>
</evidence>
<protein>
    <submittedName>
        <fullName evidence="1">Phage protein</fullName>
    </submittedName>
</protein>
<dbReference type="Proteomes" id="UP000255164">
    <property type="component" value="Unassembled WGS sequence"/>
</dbReference>
<organism evidence="1 2">
    <name type="scientific">Escherichia coli</name>
    <dbReference type="NCBI Taxonomy" id="562"/>
    <lineage>
        <taxon>Bacteria</taxon>
        <taxon>Pseudomonadati</taxon>
        <taxon>Pseudomonadota</taxon>
        <taxon>Gammaproteobacteria</taxon>
        <taxon>Enterobacterales</taxon>
        <taxon>Enterobacteriaceae</taxon>
        <taxon>Escherichia</taxon>
    </lineage>
</organism>
<dbReference type="AlphaFoldDB" id="A0A376JM94"/>
<evidence type="ECO:0000313" key="1">
    <source>
        <dbReference type="EMBL" id="STE71771.1"/>
    </source>
</evidence>
<accession>A0A376JM94</accession>
<gene>
    <name evidence="1" type="ORF">NCTC10082_04633</name>
</gene>
<dbReference type="EMBL" id="UFZA01000002">
    <property type="protein sequence ID" value="STE71771.1"/>
    <property type="molecule type" value="Genomic_DNA"/>
</dbReference>
<reference evidence="1 2" key="1">
    <citation type="submission" date="2018-06" db="EMBL/GenBank/DDBJ databases">
        <authorList>
            <consortium name="Pathogen Informatics"/>
            <person name="Doyle S."/>
        </authorList>
    </citation>
    <scope>NUCLEOTIDE SEQUENCE [LARGE SCALE GENOMIC DNA]</scope>
    <source>
        <strain evidence="1 2">NCTC10082</strain>
    </source>
</reference>
<name>A0A376JM94_ECOLX</name>
<proteinExistence type="predicted"/>
<sequence length="177" mass="20970">MNAMNQTAFLHVDFKQPKELEFNRARLRRAFVQIGRVYMRDARRLVIKRGRSGPGENPGYQTGRLARSIGYYVPKKTTRRPGLMVKISPNQKNGQGNRRFPEGAPYYPAFLYYGVRHSAYGMDKKDKRQKKHHSSTFRLAPRNNFMADVIERRRHWTQELLSRELQRSLRPVKRKHK</sequence>